<dbReference type="AlphaFoldDB" id="A0A7W4IMR7"/>
<evidence type="ECO:0000313" key="3">
    <source>
        <dbReference type="EMBL" id="MBB2194839.1"/>
    </source>
</evidence>
<dbReference type="EMBL" id="JABEQN010000019">
    <property type="protein sequence ID" value="MBB2194839.1"/>
    <property type="molecule type" value="Genomic_DNA"/>
</dbReference>
<feature type="domain" description="Glycosyl transferase family 25" evidence="1">
    <location>
        <begin position="18"/>
        <end position="190"/>
    </location>
</feature>
<name>A0A7W4IMR7_9PROT</name>
<evidence type="ECO:0000313" key="4">
    <source>
        <dbReference type="Proteomes" id="UP000540490"/>
    </source>
</evidence>
<dbReference type="GO" id="GO:0016740">
    <property type="term" value="F:transferase activity"/>
    <property type="evidence" value="ECO:0007669"/>
    <property type="project" value="UniProtKB-KW"/>
</dbReference>
<keyword evidence="2" id="KW-0808">Transferase</keyword>
<dbReference type="RefSeq" id="WP_182974757.1">
    <property type="nucleotide sequence ID" value="NZ_JABEQN010000019.1"/>
</dbReference>
<protein>
    <submittedName>
        <fullName evidence="2">Glycosyltransferase family 25 protein</fullName>
    </submittedName>
</protein>
<dbReference type="Proteomes" id="UP000561077">
    <property type="component" value="Unassembled WGS sequence"/>
</dbReference>
<organism evidence="2 5">
    <name type="scientific">Gluconacetobacter dulcium</name>
    <dbReference type="NCBI Taxonomy" id="2729096"/>
    <lineage>
        <taxon>Bacteria</taxon>
        <taxon>Pseudomonadati</taxon>
        <taxon>Pseudomonadota</taxon>
        <taxon>Alphaproteobacteria</taxon>
        <taxon>Acetobacterales</taxon>
        <taxon>Acetobacteraceae</taxon>
        <taxon>Gluconacetobacter</taxon>
    </lineage>
</organism>
<evidence type="ECO:0000259" key="1">
    <source>
        <dbReference type="Pfam" id="PF01755"/>
    </source>
</evidence>
<proteinExistence type="predicted"/>
<dbReference type="EMBL" id="JABEQO010000019">
    <property type="protein sequence ID" value="MBB2165736.1"/>
    <property type="molecule type" value="Genomic_DNA"/>
</dbReference>
<dbReference type="InterPro" id="IPR002654">
    <property type="entry name" value="Glyco_trans_25"/>
</dbReference>
<sequence>MRPLPSSGATAREGRVSILYINLERSSDRRMAMNDQFRALSLSAARIEAIDGRELSPDQVARCDQDARRRRRDTALTSNEIGCFLSHRRAWETIARSGKSTLVLEDDVALSDDLPDLLRRLSADPPAPHFIRMGGNRRRRSLFAGELSERYEIRLLLSGCSGSHAYWLTPAGARALLAASGRFVEAVDVFLDHYWNSRGIMYAVQPWPVELRDDASSSTIGDERFRLECSLRRSETMVAGLMRWCLRQRRSLIRRWWSAKTCVAWSAKHGGRSLKPMGGLWLRPLSTRRWTRVG</sequence>
<dbReference type="CDD" id="cd06532">
    <property type="entry name" value="Glyco_transf_25"/>
    <property type="match status" value="1"/>
</dbReference>
<keyword evidence="4" id="KW-1185">Reference proteome</keyword>
<comment type="caution">
    <text evidence="2">The sequence shown here is derived from an EMBL/GenBank/DDBJ whole genome shotgun (WGS) entry which is preliminary data.</text>
</comment>
<dbReference type="Pfam" id="PF01755">
    <property type="entry name" value="Glyco_transf_25"/>
    <property type="match status" value="1"/>
</dbReference>
<gene>
    <name evidence="3" type="ORF">HLH25_14595</name>
    <name evidence="2" type="ORF">HLH26_14560</name>
</gene>
<reference evidence="4 5" key="1">
    <citation type="submission" date="2020-04" db="EMBL/GenBank/DDBJ databases">
        <title>Description of novel Gluconacetobacter.</title>
        <authorList>
            <person name="Sombolestani A."/>
        </authorList>
    </citation>
    <scope>NUCLEOTIDE SEQUENCE [LARGE SCALE GENOMIC DNA]</scope>
    <source>
        <strain evidence="3 4">LMG 1728</strain>
        <strain evidence="2 5">LMG 1731</strain>
    </source>
</reference>
<dbReference type="Proteomes" id="UP000540490">
    <property type="component" value="Unassembled WGS sequence"/>
</dbReference>
<accession>A0A7W4IMR7</accession>
<evidence type="ECO:0000313" key="2">
    <source>
        <dbReference type="EMBL" id="MBB2165736.1"/>
    </source>
</evidence>
<evidence type="ECO:0000313" key="5">
    <source>
        <dbReference type="Proteomes" id="UP000561077"/>
    </source>
</evidence>